<dbReference type="SUPFAM" id="SSF47473">
    <property type="entry name" value="EF-hand"/>
    <property type="match status" value="1"/>
</dbReference>
<dbReference type="GO" id="GO:0005509">
    <property type="term" value="F:calcium ion binding"/>
    <property type="evidence" value="ECO:0007669"/>
    <property type="project" value="InterPro"/>
</dbReference>
<feature type="repeat" description="RCC1" evidence="3">
    <location>
        <begin position="810"/>
        <end position="877"/>
    </location>
</feature>
<dbReference type="PRINTS" id="PR00633">
    <property type="entry name" value="RCCNDNSATION"/>
</dbReference>
<feature type="repeat" description="RCC1" evidence="3">
    <location>
        <begin position="679"/>
        <end position="751"/>
    </location>
</feature>
<dbReference type="Proteomes" id="UP000198211">
    <property type="component" value="Unassembled WGS sequence"/>
</dbReference>
<evidence type="ECO:0000313" key="8">
    <source>
        <dbReference type="Proteomes" id="UP000198211"/>
    </source>
</evidence>
<comment type="caution">
    <text evidence="7">The sequence shown here is derived from an EMBL/GenBank/DDBJ whole genome shotgun (WGS) entry which is preliminary data.</text>
</comment>
<dbReference type="PROSITE" id="PS00018">
    <property type="entry name" value="EF_HAND_1"/>
    <property type="match status" value="1"/>
</dbReference>
<feature type="region of interest" description="Disordered" evidence="5">
    <location>
        <begin position="609"/>
        <end position="634"/>
    </location>
</feature>
<keyword evidence="8" id="KW-1185">Reference proteome</keyword>
<name>A0A225WLW9_9STRA</name>
<keyword evidence="1" id="KW-0677">Repeat</keyword>
<evidence type="ECO:0000256" key="2">
    <source>
        <dbReference type="ARBA" id="ARBA00022837"/>
    </source>
</evidence>
<dbReference type="Pfam" id="PF25390">
    <property type="entry name" value="WD40_RLD"/>
    <property type="match status" value="1"/>
</dbReference>
<dbReference type="SUPFAM" id="SSF50985">
    <property type="entry name" value="RCC1/BLIP-II"/>
    <property type="match status" value="2"/>
</dbReference>
<feature type="domain" description="EF-hand" evidence="6">
    <location>
        <begin position="77"/>
        <end position="112"/>
    </location>
</feature>
<dbReference type="Pfam" id="PF13540">
    <property type="entry name" value="RCC1_2"/>
    <property type="match status" value="1"/>
</dbReference>
<evidence type="ECO:0000313" key="7">
    <source>
        <dbReference type="EMBL" id="OWZ17850.1"/>
    </source>
</evidence>
<feature type="repeat" description="RCC1" evidence="3">
    <location>
        <begin position="272"/>
        <end position="327"/>
    </location>
</feature>
<feature type="region of interest" description="Disordered" evidence="5">
    <location>
        <begin position="695"/>
        <end position="715"/>
    </location>
</feature>
<dbReference type="PANTHER" id="PTHR22870:SF466">
    <property type="entry name" value="ANKYRIN REPEAT-CONTAINING PROTEIN"/>
    <property type="match status" value="1"/>
</dbReference>
<dbReference type="Gene3D" id="1.10.238.10">
    <property type="entry name" value="EF-hand"/>
    <property type="match status" value="2"/>
</dbReference>
<protein>
    <recommendedName>
        <fullName evidence="6">EF-hand domain-containing protein</fullName>
    </recommendedName>
</protein>
<organism evidence="7 8">
    <name type="scientific">Phytophthora megakarya</name>
    <dbReference type="NCBI Taxonomy" id="4795"/>
    <lineage>
        <taxon>Eukaryota</taxon>
        <taxon>Sar</taxon>
        <taxon>Stramenopiles</taxon>
        <taxon>Oomycota</taxon>
        <taxon>Peronosporomycetes</taxon>
        <taxon>Peronosporales</taxon>
        <taxon>Peronosporaceae</taxon>
        <taxon>Phytophthora</taxon>
    </lineage>
</organism>
<feature type="repeat" description="RCC1" evidence="3">
    <location>
        <begin position="752"/>
        <end position="809"/>
    </location>
</feature>
<dbReference type="STRING" id="4795.A0A225WLW9"/>
<feature type="domain" description="EF-hand" evidence="6">
    <location>
        <begin position="129"/>
        <end position="158"/>
    </location>
</feature>
<feature type="compositionally biased region" description="Polar residues" evidence="5">
    <location>
        <begin position="705"/>
        <end position="715"/>
    </location>
</feature>
<feature type="compositionally biased region" description="Basic and acidic residues" evidence="5">
    <location>
        <begin position="623"/>
        <end position="634"/>
    </location>
</feature>
<evidence type="ECO:0000259" key="6">
    <source>
        <dbReference type="PROSITE" id="PS50222"/>
    </source>
</evidence>
<dbReference type="InterPro" id="IPR009091">
    <property type="entry name" value="RCC1/BLIP-II"/>
</dbReference>
<dbReference type="PROSITE" id="PS50012">
    <property type="entry name" value="RCC1_3"/>
    <property type="match status" value="4"/>
</dbReference>
<dbReference type="OrthoDB" id="186625at2759"/>
<gene>
    <name evidence="7" type="ORF">PHMEG_0008158</name>
</gene>
<evidence type="ECO:0000256" key="5">
    <source>
        <dbReference type="SAM" id="MobiDB-lite"/>
    </source>
</evidence>
<evidence type="ECO:0000256" key="1">
    <source>
        <dbReference type="ARBA" id="ARBA00022737"/>
    </source>
</evidence>
<dbReference type="InterPro" id="IPR011992">
    <property type="entry name" value="EF-hand-dom_pair"/>
</dbReference>
<feature type="region of interest" description="Disordered" evidence="5">
    <location>
        <begin position="1287"/>
        <end position="1328"/>
    </location>
</feature>
<keyword evidence="2" id="KW-0106">Calcium</keyword>
<dbReference type="InterPro" id="IPR002048">
    <property type="entry name" value="EF_hand_dom"/>
</dbReference>
<accession>A0A225WLW9</accession>
<dbReference type="PROSITE" id="PS00626">
    <property type="entry name" value="RCC1_2"/>
    <property type="match status" value="2"/>
</dbReference>
<dbReference type="SMART" id="SM00054">
    <property type="entry name" value="EFh"/>
    <property type="match status" value="3"/>
</dbReference>
<dbReference type="PROSITE" id="PS50222">
    <property type="entry name" value="EF_HAND_2"/>
    <property type="match status" value="3"/>
</dbReference>
<dbReference type="Pfam" id="PF13499">
    <property type="entry name" value="EF-hand_7"/>
    <property type="match status" value="1"/>
</dbReference>
<reference evidence="8" key="1">
    <citation type="submission" date="2017-03" db="EMBL/GenBank/DDBJ databases">
        <title>Phytopthora megakarya and P. palmivora, two closely related causual agents of cacao black pod achieved similar genome size and gene model numbers by different mechanisms.</title>
        <authorList>
            <person name="Ali S."/>
            <person name="Shao J."/>
            <person name="Larry D.J."/>
            <person name="Kronmiller B."/>
            <person name="Shen D."/>
            <person name="Strem M.D."/>
            <person name="Melnick R.L."/>
            <person name="Guiltinan M.J."/>
            <person name="Tyler B.M."/>
            <person name="Meinhardt L.W."/>
            <person name="Bailey B.A."/>
        </authorList>
    </citation>
    <scope>NUCLEOTIDE SEQUENCE [LARGE SCALE GENOMIC DNA]</scope>
    <source>
        <strain evidence="8">zdho120</strain>
    </source>
</reference>
<evidence type="ECO:0000256" key="3">
    <source>
        <dbReference type="PROSITE-ProRule" id="PRU00235"/>
    </source>
</evidence>
<feature type="domain" description="EF-hand" evidence="6">
    <location>
        <begin position="48"/>
        <end position="76"/>
    </location>
</feature>
<feature type="coiled-coil region" evidence="4">
    <location>
        <begin position="1336"/>
        <end position="1364"/>
    </location>
</feature>
<dbReference type="InterPro" id="IPR018247">
    <property type="entry name" value="EF_Hand_1_Ca_BS"/>
</dbReference>
<evidence type="ECO:0000256" key="4">
    <source>
        <dbReference type="SAM" id="Coils"/>
    </source>
</evidence>
<dbReference type="InterPro" id="IPR051210">
    <property type="entry name" value="Ub_ligase/GEF_domain"/>
</dbReference>
<dbReference type="PANTHER" id="PTHR22870">
    <property type="entry name" value="REGULATOR OF CHROMOSOME CONDENSATION"/>
    <property type="match status" value="1"/>
</dbReference>
<dbReference type="InterPro" id="IPR058923">
    <property type="entry name" value="RCC1-like_dom"/>
</dbReference>
<keyword evidence="4" id="KW-0175">Coiled coil</keyword>
<dbReference type="InterPro" id="IPR000408">
    <property type="entry name" value="Reg_chr_condens"/>
</dbReference>
<dbReference type="Gene3D" id="2.130.10.30">
    <property type="entry name" value="Regulator of chromosome condensation 1/beta-lactamase-inhibitor protein II"/>
    <property type="match status" value="2"/>
</dbReference>
<sequence>MIGRKQRKRVIYVDGIPIESDLLDAGESGLKGQEKTDSTSLAALDPGALFDKYDTDGSGDIDFDEFKVLLHDLGVNLTEPKARAYFKRCDRRRRGCISFEEFKVALYTCDPKNPDRTGGFAPGQSLAPKDLFEMFDKDEEGAIDRATFKELLEFIGHDMPLDKMEEIFATYEDVQLEMMSYVQFKKAWLSFIDVQAELRLRGERFNRFLPPKILARKLAMLVNLEEKQEAMMLLEASNTLNDEVIAKERRDLVKEAQLLAHTTLTEALDAAGQVYVFGKGAYQRFDSEPKEPDFIEFMEYDIIPFLWGKRVSQVACGAAVAYALTDAGEVFCWGGNKRQWRYFYDEATASGKLQTSSGSNPGTVDDDVLAEMAKLGHRGHQHPLTARKMAKLGHRGHQHPLTARSAMLKLISLPSQVAESQETHNKLGLRQKYALAFEKPVALTLSDEDRRRRLQLVGQYYGLLNPIVPGKPIEQRSLDDLLETVEPDLNVDDLSLSLYIRGVELAKPTRILLLEVLGECLELEIECVGAKFHDHMKQQDLLARRYRKERRSLLLIRVTAKANALWYDLGELRDKMAKAERERIINGDKEYDDMKKKITHATQKLKRRAREGHSAVVVPENNNDSHKPDHGNGKKDKEALLYINGLTARGPALNFFNGSQALQNIAVGSRHALAIHSSGKLYTWGVGSFGRLGGAQVSESEETRNNNQVEDNPTDSWHRDAYSAQVIPSVRHLRFRAISCGFGHSLALSTDGTVYAWGSATHGKLGIGPVPVKESFTLAPMVISSLTSIGIRVRKIACGPSHSALLTVDGALFVWGSGDGGRLGLGDGREIGEDRIPRNGGQLRVIPVPTHVSVPFGQEKVVEVACGAAHTVVLTSLQRNNNGQLSDGGCVYVAGSNHALDKFTPQFTRVKIEDASSAVMMIKVSCGPAHTALVSTEGELYTWGKNVGGSTGHAVSAPLIPVPTRVGCMFERPRNLCLNEAAKATQSSQNASAIAEYALSGDHAAREIERRQQKRRDRIQITTGAKFSQTQQEICPFWQVALAERCRIVSIRIVLVISSSTENEPTVSANPTRYAASAGGPKYVIMVSEDAFDLNLQGKQSLATARAQSVHNSLSGANRKELVWVAPADTFGNFVRIQLESTCGATMLGLERVEVLGSSSEQYVGPRVNDVVCAEGMTAAICTPLSGKEELREKYRRAIRADRANVGVLAQLETFHPFVRDEVQQAQAVEALYAAYQTAKTGLEKREVATAIAALEAKQRAETCILCSPKVPCVICEVEKRVQSAKRMQVPVPQPVTNTQQHQQKKPANEKRKRGQPETLPEPSTMVKRTELTMTLEALCAEFLRLETRSKEEEEEEQKRLEFELMDPAALARAKQEEEGARQTSRKTMTHAIVSNAVPNMRRVIYKLLIVAGSFAHRRKEQGIIKPTV</sequence>
<proteinExistence type="predicted"/>
<dbReference type="EMBL" id="NBNE01000682">
    <property type="protein sequence ID" value="OWZ17850.1"/>
    <property type="molecule type" value="Genomic_DNA"/>
</dbReference>
<dbReference type="CDD" id="cd15898">
    <property type="entry name" value="EFh_PI-PLC"/>
    <property type="match status" value="1"/>
</dbReference>